<reference evidence="1" key="1">
    <citation type="submission" date="2021-05" db="EMBL/GenBank/DDBJ databases">
        <authorList>
            <person name="Alioto T."/>
            <person name="Alioto T."/>
            <person name="Gomez Garrido J."/>
        </authorList>
    </citation>
    <scope>NUCLEOTIDE SEQUENCE</scope>
</reference>
<organism evidence="1">
    <name type="scientific">Cacopsylla melanoneura</name>
    <dbReference type="NCBI Taxonomy" id="428564"/>
    <lineage>
        <taxon>Eukaryota</taxon>
        <taxon>Metazoa</taxon>
        <taxon>Ecdysozoa</taxon>
        <taxon>Arthropoda</taxon>
        <taxon>Hexapoda</taxon>
        <taxon>Insecta</taxon>
        <taxon>Pterygota</taxon>
        <taxon>Neoptera</taxon>
        <taxon>Paraneoptera</taxon>
        <taxon>Hemiptera</taxon>
        <taxon>Sternorrhyncha</taxon>
        <taxon>Psylloidea</taxon>
        <taxon>Psyllidae</taxon>
        <taxon>Psyllinae</taxon>
        <taxon>Cacopsylla</taxon>
    </lineage>
</organism>
<sequence length="99" mass="11318">MAEVLSFWNHPQVDFPPERFTGIIHWGLSASDLVRYTAHRRRSLTELSHYTYILTCSMHHAMLPAPGKVDPPAKIYLGAHSYSLRPLCTLDRGPKLVYL</sequence>
<dbReference type="AlphaFoldDB" id="A0A8D9BZU9"/>
<evidence type="ECO:0000313" key="1">
    <source>
        <dbReference type="EMBL" id="CAG6791932.1"/>
    </source>
</evidence>
<proteinExistence type="predicted"/>
<protein>
    <submittedName>
        <fullName evidence="1">Uncharacterized protein</fullName>
    </submittedName>
</protein>
<name>A0A8D9BZU9_9HEMI</name>
<dbReference type="EMBL" id="HBUF01678629">
    <property type="protein sequence ID" value="CAG6791932.1"/>
    <property type="molecule type" value="Transcribed_RNA"/>
</dbReference>
<accession>A0A8D9BZU9</accession>